<dbReference type="SUPFAM" id="SSF46894">
    <property type="entry name" value="C-terminal effector domain of the bipartite response regulators"/>
    <property type="match status" value="1"/>
</dbReference>
<feature type="compositionally biased region" description="Low complexity" evidence="6">
    <location>
        <begin position="260"/>
        <end position="301"/>
    </location>
</feature>
<dbReference type="PROSITE" id="PS51755">
    <property type="entry name" value="OMPR_PHOB"/>
    <property type="match status" value="1"/>
</dbReference>
<protein>
    <submittedName>
        <fullName evidence="8">Transcriptional activator</fullName>
    </submittedName>
</protein>
<keyword evidence="3 5" id="KW-0238">DNA-binding</keyword>
<dbReference type="SMART" id="SM00862">
    <property type="entry name" value="Trans_reg_C"/>
    <property type="match status" value="1"/>
</dbReference>
<evidence type="ECO:0000313" key="8">
    <source>
        <dbReference type="EMBL" id="TDO33080.1"/>
    </source>
</evidence>
<dbReference type="Pfam" id="PF13191">
    <property type="entry name" value="AAA_16"/>
    <property type="match status" value="1"/>
</dbReference>
<dbReference type="InterPro" id="IPR036388">
    <property type="entry name" value="WH-like_DNA-bd_sf"/>
</dbReference>
<evidence type="ECO:0000259" key="7">
    <source>
        <dbReference type="PROSITE" id="PS51755"/>
    </source>
</evidence>
<dbReference type="Pfam" id="PF03704">
    <property type="entry name" value="BTAD"/>
    <property type="match status" value="1"/>
</dbReference>
<dbReference type="Gene3D" id="3.40.50.300">
    <property type="entry name" value="P-loop containing nucleotide triphosphate hydrolases"/>
    <property type="match status" value="1"/>
</dbReference>
<evidence type="ECO:0000256" key="4">
    <source>
        <dbReference type="ARBA" id="ARBA00023163"/>
    </source>
</evidence>
<proteinExistence type="inferred from homology"/>
<dbReference type="GO" id="GO:0006355">
    <property type="term" value="P:regulation of DNA-templated transcription"/>
    <property type="evidence" value="ECO:0007669"/>
    <property type="project" value="InterPro"/>
</dbReference>
<dbReference type="InterPro" id="IPR041664">
    <property type="entry name" value="AAA_16"/>
</dbReference>
<evidence type="ECO:0000256" key="1">
    <source>
        <dbReference type="ARBA" id="ARBA00005820"/>
    </source>
</evidence>
<dbReference type="InterPro" id="IPR011990">
    <property type="entry name" value="TPR-like_helical_dom_sf"/>
</dbReference>
<evidence type="ECO:0000256" key="5">
    <source>
        <dbReference type="PROSITE-ProRule" id="PRU01091"/>
    </source>
</evidence>
<gene>
    <name evidence="8" type="ORF">C8E87_8563</name>
</gene>
<dbReference type="InterPro" id="IPR005158">
    <property type="entry name" value="BTAD"/>
</dbReference>
<dbReference type="PANTHER" id="PTHR35807:SF1">
    <property type="entry name" value="TRANSCRIPTIONAL REGULATOR REDD"/>
    <property type="match status" value="1"/>
</dbReference>
<feature type="compositionally biased region" description="Polar residues" evidence="6">
    <location>
        <begin position="190"/>
        <end position="254"/>
    </location>
</feature>
<dbReference type="OrthoDB" id="8482304at2"/>
<comment type="caution">
    <text evidence="8">The sequence shown here is derived from an EMBL/GenBank/DDBJ whole genome shotgun (WGS) entry which is preliminary data.</text>
</comment>
<dbReference type="PANTHER" id="PTHR35807">
    <property type="entry name" value="TRANSCRIPTIONAL REGULATOR REDD-RELATED"/>
    <property type="match status" value="1"/>
</dbReference>
<dbReference type="InterPro" id="IPR051677">
    <property type="entry name" value="AfsR-DnrI-RedD_regulator"/>
</dbReference>
<dbReference type="InterPro" id="IPR016032">
    <property type="entry name" value="Sig_transdc_resp-reg_C-effctor"/>
</dbReference>
<evidence type="ECO:0000256" key="6">
    <source>
        <dbReference type="SAM" id="MobiDB-lite"/>
    </source>
</evidence>
<name>A0A4R6JBG1_9ACTN</name>
<dbReference type="AlphaFoldDB" id="A0A4R6JBG1"/>
<dbReference type="SUPFAM" id="SSF52540">
    <property type="entry name" value="P-loop containing nucleoside triphosphate hydrolases"/>
    <property type="match status" value="1"/>
</dbReference>
<dbReference type="SMART" id="SM01043">
    <property type="entry name" value="BTAD"/>
    <property type="match status" value="1"/>
</dbReference>
<dbReference type="InterPro" id="IPR027417">
    <property type="entry name" value="P-loop_NTPase"/>
</dbReference>
<sequence length="898" mass="93593">MSAKCEGLDLRLLGPVRASVGGAEVAFGSARRTAVLCVLALRAGRAVSREQLVAAVWGEEAPASATANVYTYVSSLRQALEPARDRWAAGQLLTSGGGIYQLHVPPEAVDVLRFEALREAAREQRAAGDPAAELAAVEAALALWGDGEPMAGVPGPFAAAQRLRLTELRLATADRHAVLLAGHTTASPLTAHIQPSLTTPAPTAHTQPSLTTPAPTAHTQPSLTTPAPTAHTQPSLTTPAPTAHTQPSLTTSAPTGPIQPGGTAEPPTTAARTGRRTAPTAATQFRPTATAQTNRTAAAPNSHAHPGPTTPPPTARTPSGLGPTSSLLAARTPPGPGPTSSLLAARYVSGPGPASALPAGTALPGGPALPHARRSPVPRQRLFLIGRTEQVRRLRHAAAEARAGRGVSVRVEGGPGSGKTVLVAAALDGFERIGWATGDELAQRTPLGVLIESATGVDDALAARLQELAENTDAAPPQKLAENTEAAPLQDVTDSIDAAGLREPPTDDDACGIVERAAALVREAAAEAPLILVADDLHWADPLTVRVWSALTAGIAQHPLLLVATTRQATGPQGEVVTLPPLDPAAATALIRATAPEPPEPRRLARILDDAGGNPHYLRHLAEDPTGASPAAAVGAHLASLPETTRATLRGVAFLGAYELTRPGPHPVAARVSELAVVTERDPDEVAAALAPARDAGLLRLDGDRAEFRHRVVARTLHEGTPGALRVALHRSFADRIAAAAGPPELVVAQLLAGEVPLDDNIAAWLSAEVEPLARRAPQIAVTMLQRVRAHHTLAPVRRLTLTAWLARLLLRGRRNAAAEAGWVAARTPDHDLAGEMRWIAARSHEQRGQFETAAEIARTALREPWITPLWAEALRTLLARVDTRLTRSRPALTGDRS</sequence>
<dbReference type="Proteomes" id="UP000294901">
    <property type="component" value="Unassembled WGS sequence"/>
</dbReference>
<dbReference type="GO" id="GO:0003677">
    <property type="term" value="F:DNA binding"/>
    <property type="evidence" value="ECO:0007669"/>
    <property type="project" value="UniProtKB-UniRule"/>
</dbReference>
<keyword evidence="9" id="KW-1185">Reference proteome</keyword>
<reference evidence="8 9" key="1">
    <citation type="submission" date="2019-03" db="EMBL/GenBank/DDBJ databases">
        <title>Sequencing the genomes of 1000 actinobacteria strains.</title>
        <authorList>
            <person name="Klenk H.-P."/>
        </authorList>
    </citation>
    <scope>NUCLEOTIDE SEQUENCE [LARGE SCALE GENOMIC DNA]</scope>
    <source>
        <strain evidence="8 9">DSM 43805</strain>
    </source>
</reference>
<dbReference type="Pfam" id="PF00486">
    <property type="entry name" value="Trans_reg_C"/>
    <property type="match status" value="1"/>
</dbReference>
<dbReference type="CDD" id="cd00383">
    <property type="entry name" value="trans_reg_C"/>
    <property type="match status" value="1"/>
</dbReference>
<feature type="DNA-binding region" description="OmpR/PhoB-type" evidence="5">
    <location>
        <begin position="1"/>
        <end position="104"/>
    </location>
</feature>
<dbReference type="Gene3D" id="1.10.10.10">
    <property type="entry name" value="Winged helix-like DNA-binding domain superfamily/Winged helix DNA-binding domain"/>
    <property type="match status" value="1"/>
</dbReference>
<feature type="domain" description="OmpR/PhoB-type" evidence="7">
    <location>
        <begin position="1"/>
        <end position="104"/>
    </location>
</feature>
<keyword evidence="2" id="KW-0805">Transcription regulation</keyword>
<evidence type="ECO:0000256" key="3">
    <source>
        <dbReference type="ARBA" id="ARBA00023125"/>
    </source>
</evidence>
<keyword evidence="4" id="KW-0804">Transcription</keyword>
<dbReference type="Gene3D" id="1.25.40.10">
    <property type="entry name" value="Tetratricopeptide repeat domain"/>
    <property type="match status" value="1"/>
</dbReference>
<feature type="region of interest" description="Disordered" evidence="6">
    <location>
        <begin position="190"/>
        <end position="346"/>
    </location>
</feature>
<dbReference type="EMBL" id="SNWR01000002">
    <property type="protein sequence ID" value="TDO33080.1"/>
    <property type="molecule type" value="Genomic_DNA"/>
</dbReference>
<accession>A0A4R6JBG1</accession>
<comment type="similarity">
    <text evidence="1">Belongs to the AfsR/DnrI/RedD regulatory family.</text>
</comment>
<organism evidence="8 9">
    <name type="scientific">Paractinoplanes brasiliensis</name>
    <dbReference type="NCBI Taxonomy" id="52695"/>
    <lineage>
        <taxon>Bacteria</taxon>
        <taxon>Bacillati</taxon>
        <taxon>Actinomycetota</taxon>
        <taxon>Actinomycetes</taxon>
        <taxon>Micromonosporales</taxon>
        <taxon>Micromonosporaceae</taxon>
        <taxon>Paractinoplanes</taxon>
    </lineage>
</organism>
<evidence type="ECO:0000256" key="2">
    <source>
        <dbReference type="ARBA" id="ARBA00023015"/>
    </source>
</evidence>
<evidence type="ECO:0000313" key="9">
    <source>
        <dbReference type="Proteomes" id="UP000294901"/>
    </source>
</evidence>
<dbReference type="InterPro" id="IPR001867">
    <property type="entry name" value="OmpR/PhoB-type_DNA-bd"/>
</dbReference>
<dbReference type="GO" id="GO:0000160">
    <property type="term" value="P:phosphorelay signal transduction system"/>
    <property type="evidence" value="ECO:0007669"/>
    <property type="project" value="InterPro"/>
</dbReference>